<dbReference type="RefSeq" id="WP_285190045.1">
    <property type="nucleotide sequence ID" value="NZ_CP126981.1"/>
</dbReference>
<evidence type="ECO:0000313" key="3">
    <source>
        <dbReference type="Proteomes" id="UP001236585"/>
    </source>
</evidence>
<protein>
    <submittedName>
        <fullName evidence="2">Uncharacterized protein</fullName>
    </submittedName>
</protein>
<organism evidence="2 3">
    <name type="scientific">Candidatus Mycobacterium wuenschmannii</name>
    <dbReference type="NCBI Taxonomy" id="3027808"/>
    <lineage>
        <taxon>Bacteria</taxon>
        <taxon>Bacillati</taxon>
        <taxon>Actinomycetota</taxon>
        <taxon>Actinomycetes</taxon>
        <taxon>Mycobacteriales</taxon>
        <taxon>Mycobacteriaceae</taxon>
        <taxon>Mycobacterium</taxon>
    </lineage>
</organism>
<dbReference type="EMBL" id="CP126981">
    <property type="protein sequence ID" value="WIM89321.1"/>
    <property type="molecule type" value="Genomic_DNA"/>
</dbReference>
<keyword evidence="3" id="KW-1185">Reference proteome</keyword>
<accession>A0ABY8W1T4</accession>
<evidence type="ECO:0000313" key="2">
    <source>
        <dbReference type="EMBL" id="WIM89321.1"/>
    </source>
</evidence>
<feature type="region of interest" description="Disordered" evidence="1">
    <location>
        <begin position="1"/>
        <end position="97"/>
    </location>
</feature>
<proteinExistence type="predicted"/>
<sequence length="97" mass="11060">MAASAPEPWREPSPWRPEPQRRPRNPLNYQHETGDTELSWGEGLVPPHANGEPPSELGQYMPRAPRLDPPSYGVGRPRQHRRPRNEVRGCPGNRIAR</sequence>
<dbReference type="Proteomes" id="UP001236585">
    <property type="component" value="Chromosome"/>
</dbReference>
<reference evidence="2 3" key="1">
    <citation type="journal article" date="2023" name="Microbiol. Resour. Announc.">
        <title>Complete Genome Sequence of Mycobacterium wuenschmanii, a novel Nontuberculous Mycobacterium Isolated from a captive population of Amazon Milk Frogs.</title>
        <authorList>
            <person name="Hicks J."/>
            <person name="Zeineldin M."/>
            <person name="Ward H."/>
            <person name="Wuenschmann A."/>
            <person name="Camp P."/>
            <person name="Farrell D."/>
            <person name="Lehman K."/>
            <person name="Thacker T."/>
            <person name="Cuthbert E."/>
        </authorList>
    </citation>
    <scope>NUCLEOTIDE SEQUENCE [LARGE SCALE GENOMIC DNA]</scope>
    <source>
        <strain evidence="2 3">Wuenschmanii</strain>
    </source>
</reference>
<name>A0ABY8W1T4_9MYCO</name>
<gene>
    <name evidence="2" type="ORF">PT015_07725</name>
</gene>
<evidence type="ECO:0000256" key="1">
    <source>
        <dbReference type="SAM" id="MobiDB-lite"/>
    </source>
</evidence>